<reference evidence="2 3" key="1">
    <citation type="submission" date="2019-02" db="EMBL/GenBank/DDBJ databases">
        <authorList>
            <person name="Goldberg S.R."/>
            <person name="Haltli B.A."/>
            <person name="Correa H."/>
            <person name="Russell K.G."/>
        </authorList>
    </citation>
    <scope>NUCLEOTIDE SEQUENCE [LARGE SCALE GENOMIC DNA]</scope>
    <source>
        <strain evidence="2 3">JCM 16186</strain>
    </source>
</reference>
<dbReference type="GO" id="GO:0016874">
    <property type="term" value="F:ligase activity"/>
    <property type="evidence" value="ECO:0007669"/>
    <property type="project" value="UniProtKB-KW"/>
</dbReference>
<comment type="caution">
    <text evidence="2">The sequence shown here is derived from an EMBL/GenBank/DDBJ whole genome shotgun (WGS) entry which is preliminary data.</text>
</comment>
<dbReference type="Pfam" id="PF21686">
    <property type="entry name" value="LigD_Prim-Pol"/>
    <property type="match status" value="1"/>
</dbReference>
<feature type="domain" description="DNA ligase D polymerase" evidence="1">
    <location>
        <begin position="25"/>
        <end position="276"/>
    </location>
</feature>
<dbReference type="RefSeq" id="WP_155174882.1">
    <property type="nucleotide sequence ID" value="NZ_BAAAFL010000017.1"/>
</dbReference>
<name>A0ABW9RW21_9BACT</name>
<evidence type="ECO:0000313" key="2">
    <source>
        <dbReference type="EMBL" id="MTI27882.1"/>
    </source>
</evidence>
<dbReference type="PANTHER" id="PTHR42705:SF2">
    <property type="entry name" value="BIFUNCTIONAL NON-HOMOLOGOUS END JOINING PROTEIN LIGD"/>
    <property type="match status" value="1"/>
</dbReference>
<proteinExistence type="predicted"/>
<organism evidence="2 3">
    <name type="scientific">Fulvivirga kasyanovii</name>
    <dbReference type="NCBI Taxonomy" id="396812"/>
    <lineage>
        <taxon>Bacteria</taxon>
        <taxon>Pseudomonadati</taxon>
        <taxon>Bacteroidota</taxon>
        <taxon>Cytophagia</taxon>
        <taxon>Cytophagales</taxon>
        <taxon>Fulvivirgaceae</taxon>
        <taxon>Fulvivirga</taxon>
    </lineage>
</organism>
<dbReference type="InterPro" id="IPR014145">
    <property type="entry name" value="LigD_pol_dom"/>
</dbReference>
<gene>
    <name evidence="2" type="ORF">E1163_23195</name>
</gene>
<dbReference type="NCBIfam" id="TIGR02778">
    <property type="entry name" value="ligD_pol"/>
    <property type="match status" value="1"/>
</dbReference>
<evidence type="ECO:0000313" key="3">
    <source>
        <dbReference type="Proteomes" id="UP000798808"/>
    </source>
</evidence>
<dbReference type="CDD" id="cd04861">
    <property type="entry name" value="LigD_Pol_like"/>
    <property type="match status" value="1"/>
</dbReference>
<keyword evidence="2" id="KW-0436">Ligase</keyword>
<protein>
    <submittedName>
        <fullName evidence="2">ATP-dependent DNA ligase</fullName>
    </submittedName>
</protein>
<sequence>MKAGRRNIVISNEDKVIYPDDGLRKIDIINYYKDVAPLILPHLEDRPLMLQRFPNGIRESGFYQKEASEYFPEWIETVSVHKEDGQVNHAICNNTATLVYLANQATITFHTWLSTAPEVNYPDKFIIDLDPPSNDFSVVRTAAFIIKRFFDEMEVTSFVMTTGSSGAHIVVPLNGKATFDQSRKMGEEIALRLTKLHPAIFTTEKYIKKRGGKIYFDIQRNAYAQTAVSPYSLRPLPQAPVATPLAWSEMEDDTINARTFNMGNIRQRLSETVNPWKGMGRHAIAVESLERKLQKALV</sequence>
<dbReference type="Proteomes" id="UP000798808">
    <property type="component" value="Unassembled WGS sequence"/>
</dbReference>
<dbReference type="Gene3D" id="3.90.920.10">
    <property type="entry name" value="DNA primase, PRIM domain"/>
    <property type="match status" value="1"/>
</dbReference>
<keyword evidence="3" id="KW-1185">Reference proteome</keyword>
<dbReference type="InterPro" id="IPR052171">
    <property type="entry name" value="NHEJ_LigD"/>
</dbReference>
<accession>A0ABW9RW21</accession>
<dbReference type="EMBL" id="SMLW01000646">
    <property type="protein sequence ID" value="MTI27882.1"/>
    <property type="molecule type" value="Genomic_DNA"/>
</dbReference>
<dbReference type="PANTHER" id="PTHR42705">
    <property type="entry name" value="BIFUNCTIONAL NON-HOMOLOGOUS END JOINING PROTEIN LIGD"/>
    <property type="match status" value="1"/>
</dbReference>
<evidence type="ECO:0000259" key="1">
    <source>
        <dbReference type="Pfam" id="PF21686"/>
    </source>
</evidence>